<protein>
    <recommendedName>
        <fullName evidence="3">ATP-grasp domain-containing protein</fullName>
    </recommendedName>
</protein>
<gene>
    <name evidence="4" type="ORF">S03H2_60879</name>
</gene>
<sequence>ARDKVLAKKILTYHHIRVPAFVEFERGKRLKIPKHMPYPVIVKPVGEDASEGIARASLVRRDAELARRVGFVHESVGRDAIAEEYVEGREIFCSVLGNDRLRVLPLRTVWLGTKPGRPKFLTYRLKWNTDYQQKWGLEFGFAADLPDETAERIGRVSKRVYRALELRDYGRIDLRVTPEGRIYVLEANPNPFLAKSEDFAESAQEAGIDYPELVERIMSLALKRVRR</sequence>
<evidence type="ECO:0000256" key="1">
    <source>
        <dbReference type="ARBA" id="ARBA00010871"/>
    </source>
</evidence>
<comment type="similarity">
    <text evidence="1">Belongs to the D-alanine--D-alanine ligase family.</text>
</comment>
<comment type="caution">
    <text evidence="4">The sequence shown here is derived from an EMBL/GenBank/DDBJ whole genome shotgun (WGS) entry which is preliminary data.</text>
</comment>
<proteinExistence type="inferred from homology"/>
<name>X1KAS7_9ZZZZ</name>
<reference evidence="4" key="1">
    <citation type="journal article" date="2014" name="Front. Microbiol.">
        <title>High frequency of phylogenetically diverse reductive dehalogenase-homologous genes in deep subseafloor sedimentary metagenomes.</title>
        <authorList>
            <person name="Kawai M."/>
            <person name="Futagami T."/>
            <person name="Toyoda A."/>
            <person name="Takaki Y."/>
            <person name="Nishi S."/>
            <person name="Hori S."/>
            <person name="Arai W."/>
            <person name="Tsubouchi T."/>
            <person name="Morono Y."/>
            <person name="Uchiyama I."/>
            <person name="Ito T."/>
            <person name="Fujiyama A."/>
            <person name="Inagaki F."/>
            <person name="Takami H."/>
        </authorList>
    </citation>
    <scope>NUCLEOTIDE SEQUENCE</scope>
    <source>
        <strain evidence="4">Expedition CK06-06</strain>
    </source>
</reference>
<dbReference type="GO" id="GO:0005524">
    <property type="term" value="F:ATP binding"/>
    <property type="evidence" value="ECO:0007669"/>
    <property type="project" value="InterPro"/>
</dbReference>
<dbReference type="Pfam" id="PF07478">
    <property type="entry name" value="Dala_Dala_lig_C"/>
    <property type="match status" value="1"/>
</dbReference>
<accession>X1KAS7</accession>
<dbReference type="PROSITE" id="PS50975">
    <property type="entry name" value="ATP_GRASP"/>
    <property type="match status" value="1"/>
</dbReference>
<dbReference type="AlphaFoldDB" id="X1KAS7"/>
<dbReference type="InterPro" id="IPR011761">
    <property type="entry name" value="ATP-grasp"/>
</dbReference>
<dbReference type="Gene3D" id="3.30.470.20">
    <property type="entry name" value="ATP-grasp fold, B domain"/>
    <property type="match status" value="1"/>
</dbReference>
<keyword evidence="2" id="KW-0436">Ligase</keyword>
<dbReference type="InterPro" id="IPR013815">
    <property type="entry name" value="ATP_grasp_subdomain_1"/>
</dbReference>
<organism evidence="4">
    <name type="scientific">marine sediment metagenome</name>
    <dbReference type="NCBI Taxonomy" id="412755"/>
    <lineage>
        <taxon>unclassified sequences</taxon>
        <taxon>metagenomes</taxon>
        <taxon>ecological metagenomes</taxon>
    </lineage>
</organism>
<evidence type="ECO:0000256" key="2">
    <source>
        <dbReference type="ARBA" id="ARBA00022598"/>
    </source>
</evidence>
<dbReference type="GO" id="GO:0046872">
    <property type="term" value="F:metal ion binding"/>
    <property type="evidence" value="ECO:0007669"/>
    <property type="project" value="InterPro"/>
</dbReference>
<dbReference type="EMBL" id="BARU01039262">
    <property type="protein sequence ID" value="GAH79173.1"/>
    <property type="molecule type" value="Genomic_DNA"/>
</dbReference>
<dbReference type="Gene3D" id="3.30.1490.20">
    <property type="entry name" value="ATP-grasp fold, A domain"/>
    <property type="match status" value="1"/>
</dbReference>
<evidence type="ECO:0000313" key="4">
    <source>
        <dbReference type="EMBL" id="GAH79173.1"/>
    </source>
</evidence>
<feature type="domain" description="ATP-grasp" evidence="3">
    <location>
        <begin position="8"/>
        <end position="219"/>
    </location>
</feature>
<dbReference type="SUPFAM" id="SSF56059">
    <property type="entry name" value="Glutathione synthetase ATP-binding domain-like"/>
    <property type="match status" value="1"/>
</dbReference>
<dbReference type="PANTHER" id="PTHR23132:SF26">
    <property type="entry name" value="BLR7451 PROTEIN"/>
    <property type="match status" value="1"/>
</dbReference>
<dbReference type="InterPro" id="IPR011095">
    <property type="entry name" value="Dala_Dala_lig_C"/>
</dbReference>
<dbReference type="GO" id="GO:0008716">
    <property type="term" value="F:D-alanine-D-alanine ligase activity"/>
    <property type="evidence" value="ECO:0007669"/>
    <property type="project" value="InterPro"/>
</dbReference>
<dbReference type="PANTHER" id="PTHR23132">
    <property type="entry name" value="D-ALANINE--D-ALANINE LIGASE"/>
    <property type="match status" value="1"/>
</dbReference>
<evidence type="ECO:0000259" key="3">
    <source>
        <dbReference type="PROSITE" id="PS50975"/>
    </source>
</evidence>
<feature type="non-terminal residue" evidence="4">
    <location>
        <position position="1"/>
    </location>
</feature>